<sequence>MLGFRTNDADVLKTFSVKYMVGTLETNIRITKNSHGLLWEEGVISYDRVIGVYSWDNVFVLGVYKKAWRERYVDDINIIDMQKSFGCPFYDILEAMYPTDAFRNRLALF</sequence>
<evidence type="ECO:0000313" key="2">
    <source>
        <dbReference type="Proteomes" id="UP001159363"/>
    </source>
</evidence>
<comment type="caution">
    <text evidence="1">The sequence shown here is derived from an EMBL/GenBank/DDBJ whole genome shotgun (WGS) entry which is preliminary data.</text>
</comment>
<dbReference type="Proteomes" id="UP001159363">
    <property type="component" value="Chromosome 9"/>
</dbReference>
<protein>
    <submittedName>
        <fullName evidence="1">Uncharacterized protein</fullName>
    </submittedName>
</protein>
<gene>
    <name evidence="1" type="ORF">PR048_024805</name>
</gene>
<dbReference type="EMBL" id="JARBHB010000010">
    <property type="protein sequence ID" value="KAJ8873965.1"/>
    <property type="molecule type" value="Genomic_DNA"/>
</dbReference>
<name>A0ABQ9GPL3_9NEOP</name>
<keyword evidence="2" id="KW-1185">Reference proteome</keyword>
<accession>A0ABQ9GPL3</accession>
<reference evidence="1 2" key="1">
    <citation type="submission" date="2023-02" db="EMBL/GenBank/DDBJ databases">
        <title>LHISI_Scaffold_Assembly.</title>
        <authorList>
            <person name="Stuart O.P."/>
            <person name="Cleave R."/>
            <person name="Magrath M.J.L."/>
            <person name="Mikheyev A.S."/>
        </authorList>
    </citation>
    <scope>NUCLEOTIDE SEQUENCE [LARGE SCALE GENOMIC DNA]</scope>
    <source>
        <strain evidence="1">Daus_M_001</strain>
        <tissue evidence="1">Leg muscle</tissue>
    </source>
</reference>
<proteinExistence type="predicted"/>
<evidence type="ECO:0000313" key="1">
    <source>
        <dbReference type="EMBL" id="KAJ8873965.1"/>
    </source>
</evidence>
<organism evidence="1 2">
    <name type="scientific">Dryococelus australis</name>
    <dbReference type="NCBI Taxonomy" id="614101"/>
    <lineage>
        <taxon>Eukaryota</taxon>
        <taxon>Metazoa</taxon>
        <taxon>Ecdysozoa</taxon>
        <taxon>Arthropoda</taxon>
        <taxon>Hexapoda</taxon>
        <taxon>Insecta</taxon>
        <taxon>Pterygota</taxon>
        <taxon>Neoptera</taxon>
        <taxon>Polyneoptera</taxon>
        <taxon>Phasmatodea</taxon>
        <taxon>Verophasmatodea</taxon>
        <taxon>Anareolatae</taxon>
        <taxon>Phasmatidae</taxon>
        <taxon>Eurycanthinae</taxon>
        <taxon>Dryococelus</taxon>
    </lineage>
</organism>